<evidence type="ECO:0000313" key="3">
    <source>
        <dbReference type="Proteomes" id="UP000177165"/>
    </source>
</evidence>
<dbReference type="EMBL" id="MHKB01000013">
    <property type="protein sequence ID" value="OGY78645.1"/>
    <property type="molecule type" value="Genomic_DNA"/>
</dbReference>
<organism evidence="2 3">
    <name type="scientific">Candidatus Kerfeldbacteria bacterium RIFCSPHIGHO2_02_FULL_42_14</name>
    <dbReference type="NCBI Taxonomy" id="1798540"/>
    <lineage>
        <taxon>Bacteria</taxon>
        <taxon>Candidatus Kerfeldiibacteriota</taxon>
    </lineage>
</organism>
<accession>A0A1G2APS8</accession>
<comment type="caution">
    <text evidence="2">The sequence shown here is derived from an EMBL/GenBank/DDBJ whole genome shotgun (WGS) entry which is preliminary data.</text>
</comment>
<keyword evidence="1" id="KW-1133">Transmembrane helix</keyword>
<gene>
    <name evidence="2" type="ORF">A3B74_04690</name>
</gene>
<dbReference type="Proteomes" id="UP000177165">
    <property type="component" value="Unassembled WGS sequence"/>
</dbReference>
<protein>
    <submittedName>
        <fullName evidence="2">Uncharacterized protein</fullName>
    </submittedName>
</protein>
<name>A0A1G2APS8_9BACT</name>
<sequence>MEFALIPIGALFALMALCTILGEILPETVITIIDAILMTIAHLVLIIGFLAFGVVCFFSTSLSMLYFF</sequence>
<feature type="transmembrane region" description="Helical" evidence="1">
    <location>
        <begin position="32"/>
        <end position="58"/>
    </location>
</feature>
<dbReference type="AlphaFoldDB" id="A0A1G2APS8"/>
<reference evidence="2 3" key="1">
    <citation type="journal article" date="2016" name="Nat. Commun.">
        <title>Thousands of microbial genomes shed light on interconnected biogeochemical processes in an aquifer system.</title>
        <authorList>
            <person name="Anantharaman K."/>
            <person name="Brown C.T."/>
            <person name="Hug L.A."/>
            <person name="Sharon I."/>
            <person name="Castelle C.J."/>
            <person name="Probst A.J."/>
            <person name="Thomas B.C."/>
            <person name="Singh A."/>
            <person name="Wilkins M.J."/>
            <person name="Karaoz U."/>
            <person name="Brodie E.L."/>
            <person name="Williams K.H."/>
            <person name="Hubbard S.S."/>
            <person name="Banfield J.F."/>
        </authorList>
    </citation>
    <scope>NUCLEOTIDE SEQUENCE [LARGE SCALE GENOMIC DNA]</scope>
</reference>
<keyword evidence="1" id="KW-0812">Transmembrane</keyword>
<evidence type="ECO:0000313" key="2">
    <source>
        <dbReference type="EMBL" id="OGY78645.1"/>
    </source>
</evidence>
<evidence type="ECO:0000256" key="1">
    <source>
        <dbReference type="SAM" id="Phobius"/>
    </source>
</evidence>
<keyword evidence="1" id="KW-0472">Membrane</keyword>
<proteinExistence type="predicted"/>